<sequence length="107" mass="11837">MVLAAHLNGRLRPRPAILQGRSFDSGPLSTRRSKADRYMDGQAGAVPSDPLVILALNVGVSHLSGDGQHLGQFPNRPGWEVEVERRERVTREARIKSPWIPSYAEGR</sequence>
<proteinExistence type="predicted"/>
<accession>B6H6A6</accession>
<dbReference type="Proteomes" id="UP000000724">
    <property type="component" value="Contig Pc00c15"/>
</dbReference>
<name>B6H6A6_PENRW</name>
<keyword evidence="2" id="KW-1185">Reference proteome</keyword>
<dbReference type="HOGENOM" id="CLU_2210850_0_0_1"/>
<gene>
    <name evidence="1" type="ORF">Pc15g01680</name>
    <name evidence="1" type="ORF">PCH_Pc15g01680</name>
</gene>
<protein>
    <submittedName>
        <fullName evidence="1">Uncharacterized protein</fullName>
    </submittedName>
</protein>
<organism evidence="1 2">
    <name type="scientific">Penicillium rubens (strain ATCC 28089 / DSM 1075 / NRRL 1951 / Wisconsin 54-1255)</name>
    <name type="common">Penicillium chrysogenum</name>
    <dbReference type="NCBI Taxonomy" id="500485"/>
    <lineage>
        <taxon>Eukaryota</taxon>
        <taxon>Fungi</taxon>
        <taxon>Dikarya</taxon>
        <taxon>Ascomycota</taxon>
        <taxon>Pezizomycotina</taxon>
        <taxon>Eurotiomycetes</taxon>
        <taxon>Eurotiomycetidae</taxon>
        <taxon>Eurotiales</taxon>
        <taxon>Aspergillaceae</taxon>
        <taxon>Penicillium</taxon>
        <taxon>Penicillium chrysogenum species complex</taxon>
    </lineage>
</organism>
<dbReference type="VEuPathDB" id="FungiDB:PCH_Pc15g01680"/>
<reference evidence="1 2" key="1">
    <citation type="journal article" date="2008" name="Nat. Biotechnol.">
        <title>Genome sequencing and analysis of the filamentous fungus Penicillium chrysogenum.</title>
        <authorList>
            <person name="van den Berg M.A."/>
            <person name="Albang R."/>
            <person name="Albermann K."/>
            <person name="Badger J.H."/>
            <person name="Daran J.-M."/>
            <person name="Driessen A.J.M."/>
            <person name="Garcia-Estrada C."/>
            <person name="Fedorova N.D."/>
            <person name="Harris D.M."/>
            <person name="Heijne W.H.M."/>
            <person name="Joardar V.S."/>
            <person name="Kiel J.A.K.W."/>
            <person name="Kovalchuk A."/>
            <person name="Martin J.F."/>
            <person name="Nierman W.C."/>
            <person name="Nijland J.G."/>
            <person name="Pronk J.T."/>
            <person name="Roubos J.A."/>
            <person name="van der Klei I.J."/>
            <person name="van Peij N.N.M.E."/>
            <person name="Veenhuis M."/>
            <person name="von Doehren H."/>
            <person name="Wagner C."/>
            <person name="Wortman J.R."/>
            <person name="Bovenberg R.A.L."/>
        </authorList>
    </citation>
    <scope>NUCLEOTIDE SEQUENCE [LARGE SCALE GENOMIC DNA]</scope>
    <source>
        <strain evidence="2">ATCC 28089 / DSM 1075 / NRRL 1951 / Wisconsin 54-1255</strain>
    </source>
</reference>
<evidence type="ECO:0000313" key="1">
    <source>
        <dbReference type="EMBL" id="CAP83054.1"/>
    </source>
</evidence>
<dbReference type="AlphaFoldDB" id="B6H6A6"/>
<dbReference type="EMBL" id="AM920430">
    <property type="protein sequence ID" value="CAP83054.1"/>
    <property type="molecule type" value="Genomic_DNA"/>
</dbReference>
<evidence type="ECO:0000313" key="2">
    <source>
        <dbReference type="Proteomes" id="UP000000724"/>
    </source>
</evidence>